<comment type="subcellular location">
    <subcellularLocation>
        <location evidence="3">Cytoplasm</location>
    </subcellularLocation>
    <text evidence="3">The tmRNA-SmpB complex associates with stalled 70S ribosomes.</text>
</comment>
<comment type="function">
    <text evidence="3">Required for rescue of stalled ribosomes mediated by trans-translation. Binds to transfer-messenger RNA (tmRNA), required for stable association of tmRNA with ribosomes. tmRNA and SmpB together mimic tRNA shape, replacing the anticodon stem-loop with SmpB. tmRNA is encoded by the ssrA gene; the 2 termini fold to resemble tRNA(Ala) and it encodes a 'tag peptide', a short internal open reading frame. During trans-translation Ala-aminoacylated tmRNA acts like a tRNA, entering the A-site of stalled ribosomes, displacing the stalled mRNA. The ribosome then switches to translate the ORF on the tmRNA; the nascent peptide is terminated with the 'tag peptide' encoded by the tmRNA and targeted for degradation. The ribosome is freed to recommence translation, which seems to be the essential function of trans-translation.</text>
</comment>
<dbReference type="HAMAP" id="MF_00023">
    <property type="entry name" value="SmpB"/>
    <property type="match status" value="1"/>
</dbReference>
<comment type="caution">
    <text evidence="4">The sequence shown here is derived from an EMBL/GenBank/DDBJ whole genome shotgun (WGS) entry which is preliminary data.</text>
</comment>
<dbReference type="Gene3D" id="2.40.280.10">
    <property type="match status" value="1"/>
</dbReference>
<gene>
    <name evidence="3" type="primary">smpB</name>
    <name evidence="4" type="ORF">A9A59_1879</name>
</gene>
<accession>A0A2A9HHN1</accession>
<dbReference type="SUPFAM" id="SSF74982">
    <property type="entry name" value="Small protein B (SmpB)"/>
    <property type="match status" value="1"/>
</dbReference>
<dbReference type="EMBL" id="PDJQ01000001">
    <property type="protein sequence ID" value="PFG74642.1"/>
    <property type="molecule type" value="Genomic_DNA"/>
</dbReference>
<dbReference type="AlphaFoldDB" id="A0A2A9HHN1"/>
<evidence type="ECO:0000256" key="3">
    <source>
        <dbReference type="HAMAP-Rule" id="MF_00023"/>
    </source>
</evidence>
<dbReference type="GO" id="GO:0070930">
    <property type="term" value="P:trans-translation-dependent protein tagging"/>
    <property type="evidence" value="ECO:0007669"/>
    <property type="project" value="TreeGrafter"/>
</dbReference>
<organism evidence="4 5">
    <name type="scientific">Tepidiforma thermophila (strain KCTC 52669 / CGMCC 1.13589 / G233)</name>
    <dbReference type="NCBI Taxonomy" id="2761530"/>
    <lineage>
        <taxon>Bacteria</taxon>
        <taxon>Bacillati</taxon>
        <taxon>Chloroflexota</taxon>
        <taxon>Tepidiformia</taxon>
        <taxon>Tepidiformales</taxon>
        <taxon>Tepidiformaceae</taxon>
        <taxon>Tepidiforma</taxon>
    </lineage>
</organism>
<dbReference type="GO" id="GO:0070929">
    <property type="term" value="P:trans-translation"/>
    <property type="evidence" value="ECO:0007669"/>
    <property type="project" value="UniProtKB-UniRule"/>
</dbReference>
<proteinExistence type="inferred from homology"/>
<reference evidence="4 5" key="1">
    <citation type="submission" date="2017-09" db="EMBL/GenBank/DDBJ databases">
        <title>Sequencing the genomes of two abundant thermophiles in Great Basin hot springs: Thermocrinis jamiesonii and novel Chloroflexi Thermoflexus hugenholtzii.</title>
        <authorList>
            <person name="Hedlund B."/>
        </authorList>
    </citation>
    <scope>NUCLEOTIDE SEQUENCE [LARGE SCALE GENOMIC DNA]</scope>
    <source>
        <strain evidence="4 5">G233</strain>
    </source>
</reference>
<keyword evidence="1 3" id="KW-0963">Cytoplasm</keyword>
<dbReference type="GO" id="GO:0003723">
    <property type="term" value="F:RNA binding"/>
    <property type="evidence" value="ECO:0007669"/>
    <property type="project" value="UniProtKB-UniRule"/>
</dbReference>
<dbReference type="Pfam" id="PF01668">
    <property type="entry name" value="SmpB"/>
    <property type="match status" value="1"/>
</dbReference>
<name>A0A2A9HHN1_TEPT2</name>
<dbReference type="GO" id="GO:0005829">
    <property type="term" value="C:cytosol"/>
    <property type="evidence" value="ECO:0007669"/>
    <property type="project" value="TreeGrafter"/>
</dbReference>
<evidence type="ECO:0000256" key="2">
    <source>
        <dbReference type="ARBA" id="ARBA00022884"/>
    </source>
</evidence>
<dbReference type="Proteomes" id="UP000223071">
    <property type="component" value="Unassembled WGS sequence"/>
</dbReference>
<evidence type="ECO:0000313" key="5">
    <source>
        <dbReference type="Proteomes" id="UP000223071"/>
    </source>
</evidence>
<sequence length="158" mass="18300">MGPLRFTEMSDATIAQNRRARHDYEILARFEAGIVLTGSEIKSVREHKVQLQGSYARVKDGEVWLVGAHIAPYRNAGYAAHDPTRDRKLLLHKQEIRRIARMVEEKGLTLVPLSMYFKRGKAKVELGVGRGLKRYDKREALKQRDQQRALQEALHRRR</sequence>
<dbReference type="PANTHER" id="PTHR30308">
    <property type="entry name" value="TMRNA-BINDING COMPONENT OF TRANS-TRANSLATION TAGGING COMPLEX"/>
    <property type="match status" value="1"/>
</dbReference>
<comment type="similarity">
    <text evidence="3">Belongs to the SmpB family.</text>
</comment>
<dbReference type="PROSITE" id="PS01317">
    <property type="entry name" value="SSRP"/>
    <property type="match status" value="1"/>
</dbReference>
<dbReference type="PANTHER" id="PTHR30308:SF2">
    <property type="entry name" value="SSRA-BINDING PROTEIN"/>
    <property type="match status" value="1"/>
</dbReference>
<keyword evidence="2 3" id="KW-0694">RNA-binding</keyword>
<dbReference type="NCBIfam" id="TIGR00086">
    <property type="entry name" value="smpB"/>
    <property type="match status" value="1"/>
</dbReference>
<evidence type="ECO:0000313" key="4">
    <source>
        <dbReference type="EMBL" id="PFG74642.1"/>
    </source>
</evidence>
<evidence type="ECO:0000256" key="1">
    <source>
        <dbReference type="ARBA" id="ARBA00022490"/>
    </source>
</evidence>
<dbReference type="InterPro" id="IPR020081">
    <property type="entry name" value="SsrA-bd_prot_CS"/>
</dbReference>
<protein>
    <recommendedName>
        <fullName evidence="3">SsrA-binding protein</fullName>
    </recommendedName>
    <alternativeName>
        <fullName evidence="3">Small protein B</fullName>
    </alternativeName>
</protein>
<dbReference type="NCBIfam" id="NF003843">
    <property type="entry name" value="PRK05422.1"/>
    <property type="match status" value="1"/>
</dbReference>
<keyword evidence="5" id="KW-1185">Reference proteome</keyword>
<dbReference type="InterPro" id="IPR023620">
    <property type="entry name" value="SmpB"/>
</dbReference>
<dbReference type="InterPro" id="IPR000037">
    <property type="entry name" value="SsrA-bd_prot"/>
</dbReference>
<dbReference type="CDD" id="cd09294">
    <property type="entry name" value="SmpB"/>
    <property type="match status" value="1"/>
</dbReference>